<feature type="region of interest" description="Disordered" evidence="11">
    <location>
        <begin position="440"/>
        <end position="464"/>
    </location>
</feature>
<gene>
    <name evidence="13" type="ORF">MAR_032720</name>
</gene>
<evidence type="ECO:0000256" key="8">
    <source>
        <dbReference type="ARBA" id="ARBA00023163"/>
    </source>
</evidence>
<keyword evidence="2" id="KW-0479">Metal-binding</keyword>
<dbReference type="SMART" id="SM00355">
    <property type="entry name" value="ZnF_C2H2"/>
    <property type="match status" value="19"/>
</dbReference>
<feature type="domain" description="C2H2-type" evidence="12">
    <location>
        <begin position="690"/>
        <end position="717"/>
    </location>
</feature>
<feature type="domain" description="C2H2-type" evidence="12">
    <location>
        <begin position="812"/>
        <end position="839"/>
    </location>
</feature>
<feature type="compositionally biased region" description="Polar residues" evidence="11">
    <location>
        <begin position="454"/>
        <end position="464"/>
    </location>
</feature>
<evidence type="ECO:0000313" key="13">
    <source>
        <dbReference type="EMBL" id="WAR18126.1"/>
    </source>
</evidence>
<proteinExistence type="predicted"/>
<dbReference type="Gene3D" id="3.30.160.60">
    <property type="entry name" value="Classic Zinc Finger"/>
    <property type="match status" value="25"/>
</dbReference>
<feature type="domain" description="C2H2-type" evidence="12">
    <location>
        <begin position="596"/>
        <end position="623"/>
    </location>
</feature>
<dbReference type="PROSITE" id="PS50157">
    <property type="entry name" value="ZINC_FINGER_C2H2_2"/>
    <property type="match status" value="19"/>
</dbReference>
<feature type="domain" description="C2H2-type" evidence="12">
    <location>
        <begin position="783"/>
        <end position="812"/>
    </location>
</feature>
<dbReference type="InterPro" id="IPR050752">
    <property type="entry name" value="C2H2-ZF_domain"/>
</dbReference>
<feature type="compositionally biased region" description="Basic and acidic residues" evidence="11">
    <location>
        <begin position="440"/>
        <end position="453"/>
    </location>
</feature>
<evidence type="ECO:0000259" key="12">
    <source>
        <dbReference type="PROSITE" id="PS50157"/>
    </source>
</evidence>
<feature type="domain" description="C2H2-type" evidence="12">
    <location>
        <begin position="270"/>
        <end position="297"/>
    </location>
</feature>
<dbReference type="PANTHER" id="PTHR24384">
    <property type="entry name" value="FINGER PUTATIVE TRANSCRIPTION FACTOR FAMILY-RELATED"/>
    <property type="match status" value="1"/>
</dbReference>
<keyword evidence="3" id="KW-0677">Repeat</keyword>
<feature type="domain" description="C2H2-type" evidence="12">
    <location>
        <begin position="414"/>
        <end position="441"/>
    </location>
</feature>
<feature type="domain" description="C2H2-type" evidence="12">
    <location>
        <begin position="298"/>
        <end position="326"/>
    </location>
</feature>
<keyword evidence="9" id="KW-0539">Nucleus</keyword>
<dbReference type="EMBL" id="CP111021">
    <property type="protein sequence ID" value="WAR18126.1"/>
    <property type="molecule type" value="Genomic_DNA"/>
</dbReference>
<dbReference type="PROSITE" id="PS00028">
    <property type="entry name" value="ZINC_FINGER_C2H2_1"/>
    <property type="match status" value="10"/>
</dbReference>
<sequence length="987" mass="112998">MTDSSEDALTFDEDVKKLNTAEKERGKINALNSLTSGYRDLKNRFQCRFCDKREPSNAKLIIHERIHTGERPFECHLCKKRFTQKNQRQTSRDGKTELMKYRCDFCGKTEPTKWKLDQHTRIHTGEKPFKCNVCQKSFAQKSNLKSHYVTHVIISFDSETRVQCNSQTCLQTRLFCINQLDRQSPTAQLSPGKTPNEFTYQTCVVTGVRVFRCPFCRKIEPTKYKVCAHMRIHTGEKPFACAVCGRAFSQKNNLKKHMVATGHIDIPTNYQCTHCGKLTQSGSALRNHVRIHTGEKPFKCDMCDKAFAQKNNLKKHYLQQHSSTATFQSLPNLLRLEKNRCSECGKLCSGPSALKLHLRIHTGEKPFQCIICSKGFAHKSNLKSPTDILATAFYGAMGTESSPQKYAQSAKATHKCQYCGKLEPCKAKLEIHERTHTGEKPYKCDVRPQKQQEETSNNQGFLNSSPYDHHVFTSSTFKDQGKTALDGHGQLANTGQEQLFGAGEFDGKLKRSECPVCGKVLSCKSALTIHMRIHTGEKPFVCGKCNKRFTHKGNLKEDSFFNVKPIRFSISDTIARKTNIYAQEQLLRNLDTMRKYTCSICGRVNTCQPNLDKHMRTHTGEKPHRCPVCGRGFADKSNLIKHCRNLHPEICVCFIYVDSNRARSTSVAQNRKETFVDGSSLSMLGLGRYRQCPQCTKVVPSKCDLVKHMRIHTGERPFKCEYCNETFSVSSQDYPTQILSYDEDLELKVPGTPFRKCPICTKLCESKCILERHMRVHTREKPYRCLYCQRLFSVTSSLYRHIRERMFPGKNLTCESCGKFFTAPCRLKTHMRTHTGEKPFVCDFPNCTLAFAQNSLVSEYWGDITVPFDSTSTKLQKRARRHECDFCKKKFTDNHNLQQHRRIHTGERPFECEICQARFANNPQHFLQSLGLPKVKFQCEFCLKVLSDNHALVQHRRIHTGERPFKCSICSKSFSTKGGLKAHSVIV</sequence>
<feature type="domain" description="C2H2-type" evidence="12">
    <location>
        <begin position="129"/>
        <end position="151"/>
    </location>
</feature>
<evidence type="ECO:0000256" key="1">
    <source>
        <dbReference type="ARBA" id="ARBA00004123"/>
    </source>
</evidence>
<feature type="domain" description="C2H2-type" evidence="12">
    <location>
        <begin position="211"/>
        <end position="238"/>
    </location>
</feature>
<dbReference type="InterPro" id="IPR013087">
    <property type="entry name" value="Znf_C2H2_type"/>
</dbReference>
<comment type="subcellular location">
    <subcellularLocation>
        <location evidence="1">Nucleus</location>
    </subcellularLocation>
</comment>
<evidence type="ECO:0000256" key="4">
    <source>
        <dbReference type="ARBA" id="ARBA00022771"/>
    </source>
</evidence>
<dbReference type="Proteomes" id="UP001164746">
    <property type="component" value="Chromosome 10"/>
</dbReference>
<dbReference type="InterPro" id="IPR036236">
    <property type="entry name" value="Znf_C2H2_sf"/>
</dbReference>
<accession>A0ABY7FBH8</accession>
<evidence type="ECO:0000256" key="3">
    <source>
        <dbReference type="ARBA" id="ARBA00022737"/>
    </source>
</evidence>
<evidence type="ECO:0000256" key="7">
    <source>
        <dbReference type="ARBA" id="ARBA00023125"/>
    </source>
</evidence>
<feature type="domain" description="C2H2-type" evidence="12">
    <location>
        <begin position="937"/>
        <end position="964"/>
    </location>
</feature>
<keyword evidence="8" id="KW-0804">Transcription</keyword>
<evidence type="ECO:0000256" key="11">
    <source>
        <dbReference type="SAM" id="MobiDB-lite"/>
    </source>
</evidence>
<dbReference type="Pfam" id="PF00096">
    <property type="entry name" value="zf-C2H2"/>
    <property type="match status" value="10"/>
</dbReference>
<dbReference type="PANTHER" id="PTHR24384:SF189">
    <property type="entry name" value="C2H2-TYPE DOMAIN-CONTAINING PROTEIN-RELATED"/>
    <property type="match status" value="1"/>
</dbReference>
<evidence type="ECO:0000313" key="14">
    <source>
        <dbReference type="Proteomes" id="UP001164746"/>
    </source>
</evidence>
<dbReference type="SUPFAM" id="SSF57667">
    <property type="entry name" value="beta-beta-alpha zinc fingers"/>
    <property type="match status" value="13"/>
</dbReference>
<evidence type="ECO:0000256" key="5">
    <source>
        <dbReference type="ARBA" id="ARBA00022833"/>
    </source>
</evidence>
<feature type="domain" description="C2H2-type" evidence="12">
    <location>
        <begin position="45"/>
        <end position="72"/>
    </location>
</feature>
<feature type="domain" description="C2H2-type" evidence="12">
    <location>
        <begin position="512"/>
        <end position="539"/>
    </location>
</feature>
<keyword evidence="6" id="KW-0805">Transcription regulation</keyword>
<protein>
    <submittedName>
        <fullName evidence="13">ZNF91-like protein</fullName>
    </submittedName>
</protein>
<feature type="domain" description="C2H2-type" evidence="12">
    <location>
        <begin position="239"/>
        <end position="263"/>
    </location>
</feature>
<feature type="domain" description="C2H2-type" evidence="12">
    <location>
        <begin position="339"/>
        <end position="366"/>
    </location>
</feature>
<reference evidence="13" key="1">
    <citation type="submission" date="2022-11" db="EMBL/GenBank/DDBJ databases">
        <title>Centuries of genome instability and evolution in soft-shell clam transmissible cancer (bioRxiv).</title>
        <authorList>
            <person name="Hart S.F.M."/>
            <person name="Yonemitsu M.A."/>
            <person name="Giersch R.M."/>
            <person name="Beal B.F."/>
            <person name="Arriagada G."/>
            <person name="Davis B.W."/>
            <person name="Ostrander E.A."/>
            <person name="Goff S.P."/>
            <person name="Metzger M.J."/>
        </authorList>
    </citation>
    <scope>NUCLEOTIDE SEQUENCE</scope>
    <source>
        <strain evidence="13">MELC-2E11</strain>
        <tissue evidence="13">Siphon/mantle</tissue>
    </source>
</reference>
<feature type="domain" description="C2H2-type" evidence="12">
    <location>
        <begin position="101"/>
        <end position="128"/>
    </location>
</feature>
<evidence type="ECO:0000256" key="10">
    <source>
        <dbReference type="PROSITE-ProRule" id="PRU00042"/>
    </source>
</evidence>
<evidence type="ECO:0000256" key="2">
    <source>
        <dbReference type="ARBA" id="ARBA00022723"/>
    </source>
</evidence>
<feature type="domain" description="C2H2-type" evidence="12">
    <location>
        <begin position="882"/>
        <end position="909"/>
    </location>
</feature>
<keyword evidence="14" id="KW-1185">Reference proteome</keyword>
<name>A0ABY7FBH8_MYAAR</name>
<keyword evidence="7" id="KW-0238">DNA-binding</keyword>
<evidence type="ECO:0000256" key="9">
    <source>
        <dbReference type="ARBA" id="ARBA00023242"/>
    </source>
</evidence>
<evidence type="ECO:0000256" key="6">
    <source>
        <dbReference type="ARBA" id="ARBA00023015"/>
    </source>
</evidence>
<organism evidence="13 14">
    <name type="scientific">Mya arenaria</name>
    <name type="common">Soft-shell clam</name>
    <dbReference type="NCBI Taxonomy" id="6604"/>
    <lineage>
        <taxon>Eukaryota</taxon>
        <taxon>Metazoa</taxon>
        <taxon>Spiralia</taxon>
        <taxon>Lophotrochozoa</taxon>
        <taxon>Mollusca</taxon>
        <taxon>Bivalvia</taxon>
        <taxon>Autobranchia</taxon>
        <taxon>Heteroconchia</taxon>
        <taxon>Euheterodonta</taxon>
        <taxon>Imparidentia</taxon>
        <taxon>Neoheterodontei</taxon>
        <taxon>Myida</taxon>
        <taxon>Myoidea</taxon>
        <taxon>Myidae</taxon>
        <taxon>Mya</taxon>
    </lineage>
</organism>
<keyword evidence="5" id="KW-0862">Zinc</keyword>
<keyword evidence="4 10" id="KW-0863">Zinc-finger</keyword>
<feature type="domain" description="C2H2-type" evidence="12">
    <location>
        <begin position="624"/>
        <end position="647"/>
    </location>
</feature>
<feature type="domain" description="C2H2-type" evidence="12">
    <location>
        <begin position="755"/>
        <end position="782"/>
    </location>
</feature>
<feature type="domain" description="C2H2-type" evidence="12">
    <location>
        <begin position="965"/>
        <end position="987"/>
    </location>
</feature>